<gene>
    <name evidence="1" type="ORF">DPX16_16007</name>
</gene>
<reference evidence="1 2" key="1">
    <citation type="submission" date="2018-10" db="EMBL/GenBank/DDBJ databases">
        <title>Genome assembly for a Yunnan-Guizhou Plateau 3E fish, Anabarilius grahami (Regan), and its evolutionary and genetic applications.</title>
        <authorList>
            <person name="Jiang W."/>
        </authorList>
    </citation>
    <scope>NUCLEOTIDE SEQUENCE [LARGE SCALE GENOMIC DNA]</scope>
    <source>
        <strain evidence="1">AG-KIZ</strain>
        <tissue evidence="1">Muscle</tissue>
    </source>
</reference>
<proteinExistence type="predicted"/>
<dbReference type="Proteomes" id="UP000281406">
    <property type="component" value="Unassembled WGS sequence"/>
</dbReference>
<keyword evidence="2" id="KW-1185">Reference proteome</keyword>
<protein>
    <submittedName>
        <fullName evidence="1">Uncharacterized protein</fullName>
    </submittedName>
</protein>
<accession>A0A3N0YUV7</accession>
<dbReference type="AlphaFoldDB" id="A0A3N0YUV7"/>
<dbReference type="EMBL" id="RJVU01026577">
    <property type="protein sequence ID" value="ROL49681.1"/>
    <property type="molecule type" value="Genomic_DNA"/>
</dbReference>
<comment type="caution">
    <text evidence="1">The sequence shown here is derived from an EMBL/GenBank/DDBJ whole genome shotgun (WGS) entry which is preliminary data.</text>
</comment>
<sequence>MLLRFALASISKQETLDLLTCLRSYMLFSRLLRSHDSRDKSKLLVAGVVSVKLWDHSCMLSFCTLRVIFSCANGSVQSQDTWKVLQKKVSEVSAASESSMVYVSCRGALSDWGNVIEVVSLAADPVLKPPSSGPLPTAAARSYREGGRIEALAKNERVPGLVPARAWLPALESHT</sequence>
<organism evidence="1 2">
    <name type="scientific">Anabarilius grahami</name>
    <name type="common">Kanglang fish</name>
    <name type="synonym">Barilius grahami</name>
    <dbReference type="NCBI Taxonomy" id="495550"/>
    <lineage>
        <taxon>Eukaryota</taxon>
        <taxon>Metazoa</taxon>
        <taxon>Chordata</taxon>
        <taxon>Craniata</taxon>
        <taxon>Vertebrata</taxon>
        <taxon>Euteleostomi</taxon>
        <taxon>Actinopterygii</taxon>
        <taxon>Neopterygii</taxon>
        <taxon>Teleostei</taxon>
        <taxon>Ostariophysi</taxon>
        <taxon>Cypriniformes</taxon>
        <taxon>Xenocyprididae</taxon>
        <taxon>Xenocypridinae</taxon>
        <taxon>Xenocypridinae incertae sedis</taxon>
        <taxon>Anabarilius</taxon>
    </lineage>
</organism>
<evidence type="ECO:0000313" key="1">
    <source>
        <dbReference type="EMBL" id="ROL49681.1"/>
    </source>
</evidence>
<name>A0A3N0YUV7_ANAGA</name>
<evidence type="ECO:0000313" key="2">
    <source>
        <dbReference type="Proteomes" id="UP000281406"/>
    </source>
</evidence>